<evidence type="ECO:0000256" key="6">
    <source>
        <dbReference type="SAM" id="Phobius"/>
    </source>
</evidence>
<keyword evidence="5 6" id="KW-0472">Membrane</keyword>
<dbReference type="RefSeq" id="WP_102696700.1">
    <property type="nucleotide sequence ID" value="NZ_PNGJ01000002.1"/>
</dbReference>
<evidence type="ECO:0000256" key="2">
    <source>
        <dbReference type="ARBA" id="ARBA00022475"/>
    </source>
</evidence>
<feature type="domain" description="VTT" evidence="7">
    <location>
        <begin position="42"/>
        <end position="160"/>
    </location>
</feature>
<evidence type="ECO:0000256" key="5">
    <source>
        <dbReference type="ARBA" id="ARBA00023136"/>
    </source>
</evidence>
<dbReference type="AlphaFoldDB" id="A0A2N6QSI1"/>
<dbReference type="GO" id="GO:0005886">
    <property type="term" value="C:plasma membrane"/>
    <property type="evidence" value="ECO:0007669"/>
    <property type="project" value="UniProtKB-SubCell"/>
</dbReference>
<gene>
    <name evidence="8" type="ORF">CJ231_03170</name>
</gene>
<reference evidence="8 9" key="1">
    <citation type="submission" date="2017-09" db="EMBL/GenBank/DDBJ databases">
        <title>Bacterial strain isolated from the female urinary microbiota.</title>
        <authorList>
            <person name="Thomas-White K."/>
            <person name="Kumar N."/>
            <person name="Forster S."/>
            <person name="Putonti C."/>
            <person name="Lawley T."/>
            <person name="Wolfe A.J."/>
        </authorList>
    </citation>
    <scope>NUCLEOTIDE SEQUENCE [LARGE SCALE GENOMIC DNA]</scope>
    <source>
        <strain evidence="8 9">UMB0536</strain>
    </source>
</reference>
<proteinExistence type="predicted"/>
<evidence type="ECO:0000313" key="9">
    <source>
        <dbReference type="Proteomes" id="UP000235564"/>
    </source>
</evidence>
<evidence type="ECO:0000313" key="8">
    <source>
        <dbReference type="EMBL" id="PMC24923.1"/>
    </source>
</evidence>
<evidence type="ECO:0000256" key="3">
    <source>
        <dbReference type="ARBA" id="ARBA00022692"/>
    </source>
</evidence>
<dbReference type="InterPro" id="IPR032816">
    <property type="entry name" value="VTT_dom"/>
</dbReference>
<evidence type="ECO:0000256" key="1">
    <source>
        <dbReference type="ARBA" id="ARBA00004651"/>
    </source>
</evidence>
<feature type="transmembrane region" description="Helical" evidence="6">
    <location>
        <begin position="12"/>
        <end position="29"/>
    </location>
</feature>
<keyword evidence="4 6" id="KW-1133">Transmembrane helix</keyword>
<sequence>MNWFSSLMGNLNYWTVFLLMYIEGTVIPVPSELIVSPAAYHAAAGHLDVTLVIIFATLGAVLGSATNYVAAYYLGRPIVYRFANSKLGHLCLLNQEKIEKSEKYFNDHGVIATLTGRLLPGIRQVISVPAGLAKMKFWKFILYTTIGAGIWNCVLAALGWYLHSIVPEEQLNDKILEYNDHIKVVILSLFGLMVAYFVIKHFLNKRKKNKNQSSNPS</sequence>
<feature type="transmembrane region" description="Helical" evidence="6">
    <location>
        <begin position="140"/>
        <end position="162"/>
    </location>
</feature>
<evidence type="ECO:0000259" key="7">
    <source>
        <dbReference type="Pfam" id="PF09335"/>
    </source>
</evidence>
<protein>
    <submittedName>
        <fullName evidence="8">DedA family protein</fullName>
    </submittedName>
</protein>
<comment type="subcellular location">
    <subcellularLocation>
        <location evidence="1">Cell membrane</location>
        <topology evidence="1">Multi-pass membrane protein</topology>
    </subcellularLocation>
</comment>
<dbReference type="Pfam" id="PF09335">
    <property type="entry name" value="VTT_dom"/>
    <property type="match status" value="1"/>
</dbReference>
<feature type="transmembrane region" description="Helical" evidence="6">
    <location>
        <begin position="49"/>
        <end position="74"/>
    </location>
</feature>
<dbReference type="PANTHER" id="PTHR42709:SF6">
    <property type="entry name" value="UNDECAPRENYL PHOSPHATE TRANSPORTER A"/>
    <property type="match status" value="1"/>
</dbReference>
<feature type="transmembrane region" description="Helical" evidence="6">
    <location>
        <begin position="182"/>
        <end position="203"/>
    </location>
</feature>
<dbReference type="OrthoDB" id="9813426at2"/>
<organism evidence="8 9">
    <name type="scientific">Hoylesella buccalis</name>
    <dbReference type="NCBI Taxonomy" id="28127"/>
    <lineage>
        <taxon>Bacteria</taxon>
        <taxon>Pseudomonadati</taxon>
        <taxon>Bacteroidota</taxon>
        <taxon>Bacteroidia</taxon>
        <taxon>Bacteroidales</taxon>
        <taxon>Prevotellaceae</taxon>
        <taxon>Hoylesella</taxon>
    </lineage>
</organism>
<dbReference type="InterPro" id="IPR051311">
    <property type="entry name" value="DedA_domain"/>
</dbReference>
<dbReference type="EMBL" id="PNGJ01000002">
    <property type="protein sequence ID" value="PMC24923.1"/>
    <property type="molecule type" value="Genomic_DNA"/>
</dbReference>
<accession>A0A2N6QSI1</accession>
<dbReference type="PANTHER" id="PTHR42709">
    <property type="entry name" value="ALKALINE PHOSPHATASE LIKE PROTEIN"/>
    <property type="match status" value="1"/>
</dbReference>
<evidence type="ECO:0000256" key="4">
    <source>
        <dbReference type="ARBA" id="ARBA00022989"/>
    </source>
</evidence>
<dbReference type="Proteomes" id="UP000235564">
    <property type="component" value="Unassembled WGS sequence"/>
</dbReference>
<keyword evidence="3 6" id="KW-0812">Transmembrane</keyword>
<keyword evidence="2" id="KW-1003">Cell membrane</keyword>
<name>A0A2N6QSI1_9BACT</name>
<comment type="caution">
    <text evidence="8">The sequence shown here is derived from an EMBL/GenBank/DDBJ whole genome shotgun (WGS) entry which is preliminary data.</text>
</comment>